<dbReference type="Gene3D" id="3.30.420.10">
    <property type="entry name" value="Ribonuclease H-like superfamily/Ribonuclease H"/>
    <property type="match status" value="1"/>
</dbReference>
<gene>
    <name evidence="2" type="ORF">AVEN_224051_1</name>
</gene>
<name>A0A4Y2S4C1_ARAVE</name>
<reference evidence="2 3" key="1">
    <citation type="journal article" date="2019" name="Sci. Rep.">
        <title>Orb-weaving spider Araneus ventricosus genome elucidates the spidroin gene catalogue.</title>
        <authorList>
            <person name="Kono N."/>
            <person name="Nakamura H."/>
            <person name="Ohtoshi R."/>
            <person name="Moran D.A.P."/>
            <person name="Shinohara A."/>
            <person name="Yoshida Y."/>
            <person name="Fujiwara M."/>
            <person name="Mori M."/>
            <person name="Tomita M."/>
            <person name="Arakawa K."/>
        </authorList>
    </citation>
    <scope>NUCLEOTIDE SEQUENCE [LARGE SCALE GENOMIC DNA]</scope>
</reference>
<proteinExistence type="predicted"/>
<evidence type="ECO:0000313" key="2">
    <source>
        <dbReference type="EMBL" id="GBN82115.1"/>
    </source>
</evidence>
<comment type="caution">
    <text evidence="2">The sequence shown here is derived from an EMBL/GenBank/DDBJ whole genome shotgun (WGS) entry which is preliminary data.</text>
</comment>
<evidence type="ECO:0000256" key="1">
    <source>
        <dbReference type="SAM" id="SignalP"/>
    </source>
</evidence>
<evidence type="ECO:0000313" key="3">
    <source>
        <dbReference type="Proteomes" id="UP000499080"/>
    </source>
</evidence>
<feature type="signal peptide" evidence="1">
    <location>
        <begin position="1"/>
        <end position="22"/>
    </location>
</feature>
<feature type="chain" id="PRO_5021427930" description="Histone-lysine N-methyltransferase SETMAR" evidence="1">
    <location>
        <begin position="23"/>
        <end position="130"/>
    </location>
</feature>
<keyword evidence="1" id="KW-0732">Signal</keyword>
<evidence type="ECO:0008006" key="4">
    <source>
        <dbReference type="Google" id="ProtNLM"/>
    </source>
</evidence>
<protein>
    <recommendedName>
        <fullName evidence="4">Histone-lysine N-methyltransferase SETMAR</fullName>
    </recommendedName>
</protein>
<accession>A0A4Y2S4C1</accession>
<dbReference type="InterPro" id="IPR036397">
    <property type="entry name" value="RNaseH_sf"/>
</dbReference>
<dbReference type="AlphaFoldDB" id="A0A4Y2S4C1"/>
<dbReference type="GO" id="GO:0003676">
    <property type="term" value="F:nucleic acid binding"/>
    <property type="evidence" value="ECO:0007669"/>
    <property type="project" value="InterPro"/>
</dbReference>
<dbReference type="Proteomes" id="UP000499080">
    <property type="component" value="Unassembled WGS sequence"/>
</dbReference>
<organism evidence="2 3">
    <name type="scientific">Araneus ventricosus</name>
    <name type="common">Orbweaver spider</name>
    <name type="synonym">Epeira ventricosa</name>
    <dbReference type="NCBI Taxonomy" id="182803"/>
    <lineage>
        <taxon>Eukaryota</taxon>
        <taxon>Metazoa</taxon>
        <taxon>Ecdysozoa</taxon>
        <taxon>Arthropoda</taxon>
        <taxon>Chelicerata</taxon>
        <taxon>Arachnida</taxon>
        <taxon>Araneae</taxon>
        <taxon>Araneomorphae</taxon>
        <taxon>Entelegynae</taxon>
        <taxon>Araneoidea</taxon>
        <taxon>Araneidae</taxon>
        <taxon>Araneus</taxon>
    </lineage>
</organism>
<dbReference type="EMBL" id="BGPR01019494">
    <property type="protein sequence ID" value="GBN82115.1"/>
    <property type="molecule type" value="Genomic_DNA"/>
</dbReference>
<keyword evidence="3" id="KW-1185">Reference proteome</keyword>
<dbReference type="OrthoDB" id="6569904at2759"/>
<sequence>MLLPSLSSVVLLAFFKQKIGLGKSINANVSSETLSRLRRVIFTFGVVLIHDNGLPPSGIVTKKLLEHFKRNMSDHLAYSPDLETSDFNLFPELMNLLGCQIFNTNEEIQSNVSAHLKSLASTFFKEGSET</sequence>